<organism evidence="3 4">
    <name type="scientific">Elioraea tepida</name>
    <dbReference type="NCBI Taxonomy" id="2843330"/>
    <lineage>
        <taxon>Bacteria</taxon>
        <taxon>Pseudomonadati</taxon>
        <taxon>Pseudomonadota</taxon>
        <taxon>Alphaproteobacteria</taxon>
        <taxon>Acetobacterales</taxon>
        <taxon>Elioraeaceae</taxon>
        <taxon>Elioraea</taxon>
    </lineage>
</organism>
<gene>
    <name evidence="3" type="ORF">KO353_09635</name>
</gene>
<sequence>MRVLGTLLAAAVVAALPVSAQQPQRPAQQPQAQASGGPSLIGRFEDWEAATLTERGQKVCYAFTRAAASSPSLQGRGEVVLMLTHRGRSRDEVAVRAGYTYPADAEPAGTVEAAGGNTALAFFAVGEAAYARDRSAAVTAFERGRALRLSGPGPRGGTVTDLFSLRGFTAARRAISEACR</sequence>
<reference evidence="3" key="1">
    <citation type="submission" date="2021-06" db="EMBL/GenBank/DDBJ databases">
        <title>Elioraea tepida, sp. nov., a moderately thermophilic aerobic anoxygenic phototrophic bacterium isolated from an alkaline siliceous hot spring mat community in Yellowstone National Park, WY, USA.</title>
        <authorList>
            <person name="Saini M.K."/>
            <person name="Yoshida S."/>
            <person name="Sebastian A."/>
            <person name="Hirose S."/>
            <person name="Hara E."/>
            <person name="Tamaki H."/>
            <person name="Soulier N.T."/>
            <person name="Albert I."/>
            <person name="Hanada S."/>
            <person name="Bryant D.A."/>
            <person name="Tank M."/>
        </authorList>
    </citation>
    <scope>NUCLEOTIDE SEQUENCE</scope>
    <source>
        <strain evidence="3">MS-P2</strain>
    </source>
</reference>
<name>A0A975TZR3_9PROT</name>
<keyword evidence="2" id="KW-0732">Signal</keyword>
<evidence type="ECO:0000313" key="3">
    <source>
        <dbReference type="EMBL" id="QXM23585.1"/>
    </source>
</evidence>
<dbReference type="KEGG" id="elio:KO353_09635"/>
<keyword evidence="4" id="KW-1185">Reference proteome</keyword>
<dbReference type="Proteomes" id="UP000694001">
    <property type="component" value="Chromosome"/>
</dbReference>
<feature type="signal peptide" evidence="2">
    <location>
        <begin position="1"/>
        <end position="20"/>
    </location>
</feature>
<dbReference type="RefSeq" id="WP_218284452.1">
    <property type="nucleotide sequence ID" value="NZ_CP076448.1"/>
</dbReference>
<feature type="region of interest" description="Disordered" evidence="1">
    <location>
        <begin position="20"/>
        <end position="39"/>
    </location>
</feature>
<dbReference type="AlphaFoldDB" id="A0A975TZR3"/>
<protein>
    <recommendedName>
        <fullName evidence="5">Invasion associated locus B family protein</fullName>
    </recommendedName>
</protein>
<evidence type="ECO:0000256" key="1">
    <source>
        <dbReference type="SAM" id="MobiDB-lite"/>
    </source>
</evidence>
<dbReference type="EMBL" id="CP076448">
    <property type="protein sequence ID" value="QXM23585.1"/>
    <property type="molecule type" value="Genomic_DNA"/>
</dbReference>
<evidence type="ECO:0008006" key="5">
    <source>
        <dbReference type="Google" id="ProtNLM"/>
    </source>
</evidence>
<proteinExistence type="predicted"/>
<feature type="chain" id="PRO_5037722115" description="Invasion associated locus B family protein" evidence="2">
    <location>
        <begin position="21"/>
        <end position="180"/>
    </location>
</feature>
<evidence type="ECO:0000313" key="4">
    <source>
        <dbReference type="Proteomes" id="UP000694001"/>
    </source>
</evidence>
<evidence type="ECO:0000256" key="2">
    <source>
        <dbReference type="SAM" id="SignalP"/>
    </source>
</evidence>
<feature type="compositionally biased region" description="Low complexity" evidence="1">
    <location>
        <begin position="20"/>
        <end position="34"/>
    </location>
</feature>
<accession>A0A975TZR3</accession>